<dbReference type="InterPro" id="IPR050461">
    <property type="entry name" value="Nitroreductase_HadB/RutE"/>
</dbReference>
<protein>
    <submittedName>
        <fullName evidence="2">Nitroreductase</fullName>
    </submittedName>
</protein>
<dbReference type="Pfam" id="PF00881">
    <property type="entry name" value="Nitroreductase"/>
    <property type="match status" value="1"/>
</dbReference>
<dbReference type="PANTHER" id="PTHR43543:SF1">
    <property type="entry name" value="MALONIC SEMIALDEHYDE REDUCTASE RUTE-RELATED"/>
    <property type="match status" value="1"/>
</dbReference>
<evidence type="ECO:0000259" key="1">
    <source>
        <dbReference type="Pfam" id="PF00881"/>
    </source>
</evidence>
<dbReference type="RefSeq" id="WP_066858697.1">
    <property type="nucleotide sequence ID" value="NZ_JXMS01000040.1"/>
</dbReference>
<proteinExistence type="predicted"/>
<evidence type="ECO:0000313" key="3">
    <source>
        <dbReference type="Proteomes" id="UP000091979"/>
    </source>
</evidence>
<dbReference type="CDD" id="cd02137">
    <property type="entry name" value="MhqN-like"/>
    <property type="match status" value="1"/>
</dbReference>
<dbReference type="STRING" id="1560234.SP90_16000"/>
<dbReference type="PATRIC" id="fig|1560234.3.peg.2674"/>
<keyword evidence="3" id="KW-1185">Reference proteome</keyword>
<name>A0A1B7X8X5_9BACT</name>
<dbReference type="InterPro" id="IPR000415">
    <property type="entry name" value="Nitroreductase-like"/>
</dbReference>
<dbReference type="InterPro" id="IPR029479">
    <property type="entry name" value="Nitroreductase"/>
</dbReference>
<dbReference type="GO" id="GO:0016491">
    <property type="term" value="F:oxidoreductase activity"/>
    <property type="evidence" value="ECO:0007669"/>
    <property type="project" value="InterPro"/>
</dbReference>
<dbReference type="Gene3D" id="3.40.109.10">
    <property type="entry name" value="NADH Oxidase"/>
    <property type="match status" value="1"/>
</dbReference>
<dbReference type="AlphaFoldDB" id="A0A1B7X8X5"/>
<comment type="caution">
    <text evidence="2">The sequence shown here is derived from an EMBL/GenBank/DDBJ whole genome shotgun (WGS) entry which is preliminary data.</text>
</comment>
<dbReference type="Proteomes" id="UP000091979">
    <property type="component" value="Unassembled WGS sequence"/>
</dbReference>
<dbReference type="PANTHER" id="PTHR43543">
    <property type="entry name" value="MALONIC SEMIALDEHYDE REDUCTASE RUTE-RELATED"/>
    <property type="match status" value="1"/>
</dbReference>
<sequence length="212" mass="24649">MEKAFKQILQNRRAINFFDQERDVPEALLREIVEEATHSPSSFNLQPWNIMVLREQEEKMRLRKLAMNQPKVSESPVTLILLADTRAWHKDNDSLNIVLNHKLDDGELTEDKKDWFFGVCERLYGKSRDSQLAFAVKNTAFFAMSLMYSATSRGLQTHPMDGFDHDGVKKEFNIPDQYWVPLLMSVGYHAKNAEILPVKQRKSYDELVVSFP</sequence>
<accession>A0A1B7X8X5</accession>
<dbReference type="EMBL" id="JXMS01000040">
    <property type="protein sequence ID" value="OBQ45797.1"/>
    <property type="molecule type" value="Genomic_DNA"/>
</dbReference>
<dbReference type="OrthoDB" id="9809288at2"/>
<feature type="domain" description="Nitroreductase" evidence="1">
    <location>
        <begin position="10"/>
        <end position="188"/>
    </location>
</feature>
<evidence type="ECO:0000313" key="2">
    <source>
        <dbReference type="EMBL" id="OBQ45797.1"/>
    </source>
</evidence>
<organism evidence="2 3">
    <name type="scientific">Halodesulfovibrio spirochaetisodalis</name>
    <dbReference type="NCBI Taxonomy" id="1560234"/>
    <lineage>
        <taxon>Bacteria</taxon>
        <taxon>Pseudomonadati</taxon>
        <taxon>Thermodesulfobacteriota</taxon>
        <taxon>Desulfovibrionia</taxon>
        <taxon>Desulfovibrionales</taxon>
        <taxon>Desulfovibrionaceae</taxon>
        <taxon>Halodesulfovibrio</taxon>
    </lineage>
</organism>
<dbReference type="SUPFAM" id="SSF55469">
    <property type="entry name" value="FMN-dependent nitroreductase-like"/>
    <property type="match status" value="1"/>
</dbReference>
<reference evidence="2 3" key="1">
    <citation type="submission" date="2015-01" db="EMBL/GenBank/DDBJ databases">
        <title>Desulfovibrio sp. JC271 draft genome sequence.</title>
        <authorList>
            <person name="Shivani Y."/>
            <person name="Subhash Y."/>
            <person name="Sasikala C."/>
            <person name="Ramana C.V."/>
        </authorList>
    </citation>
    <scope>NUCLEOTIDE SEQUENCE [LARGE SCALE GENOMIC DNA]</scope>
    <source>
        <strain evidence="2 3">JC271</strain>
    </source>
</reference>
<gene>
    <name evidence="2" type="ORF">SP90_16000</name>
</gene>